<evidence type="ECO:0000313" key="3">
    <source>
        <dbReference type="Proteomes" id="UP000628854"/>
    </source>
</evidence>
<dbReference type="PANTHER" id="PTHR48207:SF4">
    <property type="entry name" value="BLL6097 PROTEIN"/>
    <property type="match status" value="1"/>
</dbReference>
<dbReference type="SUPFAM" id="SSF89796">
    <property type="entry name" value="CoA-transferase family III (CaiB/BaiF)"/>
    <property type="match status" value="1"/>
</dbReference>
<keyword evidence="1 2" id="KW-0808">Transferase</keyword>
<keyword evidence="3" id="KW-1185">Reference proteome</keyword>
<dbReference type="EMBL" id="BMKF01000002">
    <property type="protein sequence ID" value="GGB77672.1"/>
    <property type="molecule type" value="Genomic_DNA"/>
</dbReference>
<dbReference type="InterPro" id="IPR023606">
    <property type="entry name" value="CoA-Trfase_III_dom_1_sf"/>
</dbReference>
<name>A0ABQ1JXV0_9PROT</name>
<dbReference type="Gene3D" id="3.40.50.10540">
    <property type="entry name" value="Crotonobetainyl-coa:carnitine coa-transferase, domain 1"/>
    <property type="match status" value="1"/>
</dbReference>
<dbReference type="GO" id="GO:0016740">
    <property type="term" value="F:transferase activity"/>
    <property type="evidence" value="ECO:0007669"/>
    <property type="project" value="UniProtKB-KW"/>
</dbReference>
<sequence>MPGTSLLADIRIADMTTVIFGPYCTQTLADLGADVIKLEPPKGDDFRNVGKYAKNRGMGPCHLTINRGKKSVVWDMKSEDGRAAIRKLIETSDVFIHNIRPDAVARLGLTFEEVKAIKPDVVYVHCLGFGTEGPYAGKPAYDDLIQSLSGATSLLPRVDGNERPRFIPTAFADKVSGLHAMYATLAALRHRDRTGEAVHVEVPMFECITSFLFEEHFYEAAFDPPVGPYCYQRQVDPSRQPVRTQDGWITIAPYVDARWVKLFEVLGAPQELEDERINDYRGRYFNQDYMMSRVQAYFVNYTTAQLLDMLGEADIPAARANDISEVQDDPHMKAVNFFQRRDHPSEGGYWEVQPPVRFVGLPEREITPAPRLGEQTEDVLASLGLSAGASKD</sequence>
<evidence type="ECO:0000313" key="2">
    <source>
        <dbReference type="EMBL" id="GGB77672.1"/>
    </source>
</evidence>
<proteinExistence type="predicted"/>
<dbReference type="InterPro" id="IPR050483">
    <property type="entry name" value="CoA-transferase_III_domain"/>
</dbReference>
<comment type="caution">
    <text evidence="2">The sequence shown here is derived from an EMBL/GenBank/DDBJ whole genome shotgun (WGS) entry which is preliminary data.</text>
</comment>
<dbReference type="Pfam" id="PF02515">
    <property type="entry name" value="CoA_transf_3"/>
    <property type="match status" value="1"/>
</dbReference>
<reference evidence="3" key="1">
    <citation type="journal article" date="2019" name="Int. J. Syst. Evol. Microbiol.">
        <title>The Global Catalogue of Microorganisms (GCM) 10K type strain sequencing project: providing services to taxonomists for standard genome sequencing and annotation.</title>
        <authorList>
            <consortium name="The Broad Institute Genomics Platform"/>
            <consortium name="The Broad Institute Genome Sequencing Center for Infectious Disease"/>
            <person name="Wu L."/>
            <person name="Ma J."/>
        </authorList>
    </citation>
    <scope>NUCLEOTIDE SEQUENCE [LARGE SCALE GENOMIC DNA]</scope>
    <source>
        <strain evidence="3">CGMCC 1.15928</strain>
    </source>
</reference>
<dbReference type="RefSeq" id="WP_084391363.1">
    <property type="nucleotide sequence ID" value="NZ_BMKF01000002.1"/>
</dbReference>
<evidence type="ECO:0000256" key="1">
    <source>
        <dbReference type="ARBA" id="ARBA00022679"/>
    </source>
</evidence>
<gene>
    <name evidence="2" type="ORF">GCM10011503_28050</name>
</gene>
<dbReference type="InterPro" id="IPR044855">
    <property type="entry name" value="CoA-Trfase_III_dom3_sf"/>
</dbReference>
<dbReference type="Gene3D" id="3.30.1540.10">
    <property type="entry name" value="formyl-coa transferase, domain 3"/>
    <property type="match status" value="1"/>
</dbReference>
<protein>
    <submittedName>
        <fullName evidence="2">CoA transferase</fullName>
    </submittedName>
</protein>
<dbReference type="InterPro" id="IPR003673">
    <property type="entry name" value="CoA-Trfase_fam_III"/>
</dbReference>
<organism evidence="2 3">
    <name type="scientific">Henriciella pelagia</name>
    <dbReference type="NCBI Taxonomy" id="1977912"/>
    <lineage>
        <taxon>Bacteria</taxon>
        <taxon>Pseudomonadati</taxon>
        <taxon>Pseudomonadota</taxon>
        <taxon>Alphaproteobacteria</taxon>
        <taxon>Hyphomonadales</taxon>
        <taxon>Hyphomonadaceae</taxon>
        <taxon>Henriciella</taxon>
    </lineage>
</organism>
<dbReference type="Proteomes" id="UP000628854">
    <property type="component" value="Unassembled WGS sequence"/>
</dbReference>
<accession>A0ABQ1JXV0</accession>
<dbReference type="PANTHER" id="PTHR48207">
    <property type="entry name" value="SUCCINATE--HYDROXYMETHYLGLUTARATE COA-TRANSFERASE"/>
    <property type="match status" value="1"/>
</dbReference>